<dbReference type="OrthoDB" id="2375382at2"/>
<dbReference type="RefSeq" id="WP_139375911.1">
    <property type="nucleotide sequence ID" value="NZ_FUYP01000075.1"/>
</dbReference>
<feature type="domain" description="Tc1-like transposase DDE" evidence="1">
    <location>
        <begin position="30"/>
        <end position="167"/>
    </location>
</feature>
<sequence>MLPHRRRSKNQLPTALATLAAEHPGEHLELWCQDEARVGQKGRTTRIWYERGVRPPGVVDQRYTSLYLFAASRPGTEDAFALVLPRADTGTMEVFLAHFSQQLAPGVHAALLLDQAGWHDSRALQVPENITLLPLPAKAPELNPVERIWLYMRERYLSHRLLDDYDAVLDATCRAWNRLTTETGRLTTLTAYPYLLASEVR</sequence>
<keyword evidence="2" id="KW-0540">Nuclease</keyword>
<dbReference type="Proteomes" id="UP000190044">
    <property type="component" value="Unassembled WGS sequence"/>
</dbReference>
<keyword evidence="3" id="KW-1185">Reference proteome</keyword>
<dbReference type="InterPro" id="IPR047655">
    <property type="entry name" value="Transpos_IS630-like"/>
</dbReference>
<dbReference type="NCBIfam" id="NF033545">
    <property type="entry name" value="transpos_IS630"/>
    <property type="match status" value="1"/>
</dbReference>
<proteinExistence type="predicted"/>
<gene>
    <name evidence="2" type="ORF">SAMN06295937_10751</name>
</gene>
<reference evidence="3" key="1">
    <citation type="submission" date="2017-02" db="EMBL/GenBank/DDBJ databases">
        <authorList>
            <person name="Varghese N."/>
            <person name="Submissions S."/>
        </authorList>
    </citation>
    <scope>NUCLEOTIDE SEQUENCE [LARGE SCALE GENOMIC DNA]</scope>
    <source>
        <strain evidence="3">R11H</strain>
    </source>
</reference>
<dbReference type="InterPro" id="IPR038717">
    <property type="entry name" value="Tc1-like_DDE_dom"/>
</dbReference>
<dbReference type="GO" id="GO:0004519">
    <property type="term" value="F:endonuclease activity"/>
    <property type="evidence" value="ECO:0007669"/>
    <property type="project" value="UniProtKB-KW"/>
</dbReference>
<dbReference type="GO" id="GO:0003676">
    <property type="term" value="F:nucleic acid binding"/>
    <property type="evidence" value="ECO:0007669"/>
    <property type="project" value="InterPro"/>
</dbReference>
<protein>
    <submittedName>
        <fullName evidence="2">DDE superfamily endonuclease</fullName>
    </submittedName>
</protein>
<dbReference type="Pfam" id="PF13358">
    <property type="entry name" value="DDE_3"/>
    <property type="match status" value="1"/>
</dbReference>
<dbReference type="Gene3D" id="3.30.420.10">
    <property type="entry name" value="Ribonuclease H-like superfamily/Ribonuclease H"/>
    <property type="match status" value="1"/>
</dbReference>
<dbReference type="InterPro" id="IPR036397">
    <property type="entry name" value="RNaseH_sf"/>
</dbReference>
<dbReference type="AlphaFoldDB" id="A0A1T5GG62"/>
<evidence type="ECO:0000259" key="1">
    <source>
        <dbReference type="Pfam" id="PF13358"/>
    </source>
</evidence>
<keyword evidence="2" id="KW-0378">Hydrolase</keyword>
<organism evidence="2 3">
    <name type="scientific">Sphingopyxis flava</name>
    <dbReference type="NCBI Taxonomy" id="1507287"/>
    <lineage>
        <taxon>Bacteria</taxon>
        <taxon>Pseudomonadati</taxon>
        <taxon>Pseudomonadota</taxon>
        <taxon>Alphaproteobacteria</taxon>
        <taxon>Sphingomonadales</taxon>
        <taxon>Sphingomonadaceae</taxon>
        <taxon>Sphingopyxis</taxon>
    </lineage>
</organism>
<keyword evidence="2" id="KW-0255">Endonuclease</keyword>
<evidence type="ECO:0000313" key="2">
    <source>
        <dbReference type="EMBL" id="SKC07330.1"/>
    </source>
</evidence>
<dbReference type="EMBL" id="FUYP01000075">
    <property type="protein sequence ID" value="SKC07330.1"/>
    <property type="molecule type" value="Genomic_DNA"/>
</dbReference>
<accession>A0A1T5GG62</accession>
<name>A0A1T5GG62_9SPHN</name>
<evidence type="ECO:0000313" key="3">
    <source>
        <dbReference type="Proteomes" id="UP000190044"/>
    </source>
</evidence>